<dbReference type="EMBL" id="CP078076">
    <property type="protein sequence ID" value="UPL10924.1"/>
    <property type="molecule type" value="Genomic_DNA"/>
</dbReference>
<keyword evidence="3" id="KW-1185">Reference proteome</keyword>
<dbReference type="RefSeq" id="WP_206251909.1">
    <property type="nucleotide sequence ID" value="NZ_CP078076.1"/>
</dbReference>
<reference evidence="2 3" key="1">
    <citation type="submission" date="2021-06" db="EMBL/GenBank/DDBJ databases">
        <title>Genome-based taxonomic framework of Microbacterium strains isolated from marine environment, the description of four new species and reclassification of four preexisting species.</title>
        <authorList>
            <person name="Lee S.D."/>
            <person name="Kim S.-M."/>
            <person name="Byeon Y.-S."/>
            <person name="Yang H.L."/>
            <person name="Kim I.S."/>
        </authorList>
    </citation>
    <scope>NUCLEOTIDE SEQUENCE [LARGE SCALE GENOMIC DNA]</scope>
    <source>
        <strain evidence="2 3">SSW1-51</strain>
    </source>
</reference>
<dbReference type="PANTHER" id="PTHR43649:SF12">
    <property type="entry name" value="DIACETYLCHITOBIOSE BINDING PROTEIN DASA"/>
    <property type="match status" value="1"/>
</dbReference>
<evidence type="ECO:0000313" key="3">
    <source>
        <dbReference type="Proteomes" id="UP000831467"/>
    </source>
</evidence>
<protein>
    <submittedName>
        <fullName evidence="2">Sugar ABC transporter substrate-binding protein</fullName>
    </submittedName>
</protein>
<name>A0ABY4IDV0_9MICO</name>
<accession>A0ABY4IDV0</accession>
<dbReference type="Gene3D" id="3.40.190.10">
    <property type="entry name" value="Periplasmic binding protein-like II"/>
    <property type="match status" value="2"/>
</dbReference>
<dbReference type="InterPro" id="IPR006311">
    <property type="entry name" value="TAT_signal"/>
</dbReference>
<dbReference type="Proteomes" id="UP000831467">
    <property type="component" value="Chromosome"/>
</dbReference>
<sequence>MNASPSMSRGFSRRQIFQLGGLAVGAMALASCTPGGGGQQSTGPLTAGSGKPSGQISILDDNTNSIFKDWAIAEFEKQTGIKVVTYQQGNFNDLHDKMATMFAAQDSSFDVVMTWAGWSAEFGQAGWLEELDPSAVPDDLIQPALDAVSWRGKVYGLPKFVSAQTMFWNKDLFAGAGLDPETGPANWDEFVAAAKALTGGGQYGYACDMGNPAGAYQNFLRALLLNGGEFYDADYKPTFASDAGVEALSKMVELLQVHKVMDPSSLQITNASDLADLFARGSTGMVFNWPFQYAVATAAGAATSAATVGNGLLPGMSVRSASIDGSEGFAISKFSKNKEAALAWLQFVTTGKVQTDIVEKEGWFPVSQTVLAEPAAREALPILSTYEQSTEYVTKRYGTPWSNELDQALSVQLINAMNGKTSPKEALESAQKTAEDLVKKYLK</sequence>
<dbReference type="InterPro" id="IPR050490">
    <property type="entry name" value="Bact_solute-bd_prot1"/>
</dbReference>
<dbReference type="PANTHER" id="PTHR43649">
    <property type="entry name" value="ARABINOSE-BINDING PROTEIN-RELATED"/>
    <property type="match status" value="1"/>
</dbReference>
<dbReference type="Pfam" id="PF01547">
    <property type="entry name" value="SBP_bac_1"/>
    <property type="match status" value="1"/>
</dbReference>
<evidence type="ECO:0000256" key="1">
    <source>
        <dbReference type="SAM" id="MobiDB-lite"/>
    </source>
</evidence>
<dbReference type="InterPro" id="IPR006059">
    <property type="entry name" value="SBP"/>
</dbReference>
<dbReference type="CDD" id="cd13585">
    <property type="entry name" value="PBP2_TMBP_like"/>
    <property type="match status" value="1"/>
</dbReference>
<organism evidence="2 3">
    <name type="scientific">Microbacterium sufflavum</name>
    <dbReference type="NCBI Taxonomy" id="2851649"/>
    <lineage>
        <taxon>Bacteria</taxon>
        <taxon>Bacillati</taxon>
        <taxon>Actinomycetota</taxon>
        <taxon>Actinomycetes</taxon>
        <taxon>Micrococcales</taxon>
        <taxon>Microbacteriaceae</taxon>
        <taxon>Microbacterium</taxon>
    </lineage>
</organism>
<evidence type="ECO:0000313" key="2">
    <source>
        <dbReference type="EMBL" id="UPL10924.1"/>
    </source>
</evidence>
<gene>
    <name evidence="2" type="ORF">KV394_07300</name>
</gene>
<feature type="region of interest" description="Disordered" evidence="1">
    <location>
        <begin position="35"/>
        <end position="54"/>
    </location>
</feature>
<dbReference type="PROSITE" id="PS51318">
    <property type="entry name" value="TAT"/>
    <property type="match status" value="1"/>
</dbReference>
<dbReference type="SUPFAM" id="SSF53850">
    <property type="entry name" value="Periplasmic binding protein-like II"/>
    <property type="match status" value="1"/>
</dbReference>
<proteinExistence type="predicted"/>